<evidence type="ECO:0000313" key="3">
    <source>
        <dbReference type="Proteomes" id="UP000441333"/>
    </source>
</evidence>
<dbReference type="InterPro" id="IPR015943">
    <property type="entry name" value="WD40/YVTN_repeat-like_dom_sf"/>
</dbReference>
<protein>
    <submittedName>
        <fullName evidence="2">Cell surface protein</fullName>
    </submittedName>
</protein>
<dbReference type="PANTHER" id="PTHR47197:SF3">
    <property type="entry name" value="DIHYDRO-HEME D1 DEHYDROGENASE"/>
    <property type="match status" value="1"/>
</dbReference>
<dbReference type="Gene3D" id="2.130.10.10">
    <property type="entry name" value="YVTN repeat-like/Quinoprotein amine dehydrogenase"/>
    <property type="match status" value="1"/>
</dbReference>
<dbReference type="PANTHER" id="PTHR47197">
    <property type="entry name" value="PROTEIN NIRF"/>
    <property type="match status" value="1"/>
</dbReference>
<feature type="chain" id="PRO_5026810427" evidence="1">
    <location>
        <begin position="25"/>
        <end position="359"/>
    </location>
</feature>
<accession>A0A6N6MIJ8</accession>
<feature type="signal peptide" evidence="1">
    <location>
        <begin position="1"/>
        <end position="24"/>
    </location>
</feature>
<dbReference type="EMBL" id="WAAT01000025">
    <property type="protein sequence ID" value="KAB1069377.1"/>
    <property type="molecule type" value="Genomic_DNA"/>
</dbReference>
<dbReference type="InterPro" id="IPR031815">
    <property type="entry name" value="DUF5074"/>
</dbReference>
<keyword evidence="1" id="KW-0732">Signal</keyword>
<comment type="caution">
    <text evidence="2">The sequence shown here is derived from an EMBL/GenBank/DDBJ whole genome shotgun (WGS) entry which is preliminary data.</text>
</comment>
<organism evidence="2 3">
    <name type="scientific">Pseudotamlana haliotis</name>
    <dbReference type="NCBI Taxonomy" id="2614804"/>
    <lineage>
        <taxon>Bacteria</taxon>
        <taxon>Pseudomonadati</taxon>
        <taxon>Bacteroidota</taxon>
        <taxon>Flavobacteriia</taxon>
        <taxon>Flavobacteriales</taxon>
        <taxon>Flavobacteriaceae</taxon>
        <taxon>Pseudotamlana</taxon>
    </lineage>
</organism>
<evidence type="ECO:0000313" key="2">
    <source>
        <dbReference type="EMBL" id="KAB1069377.1"/>
    </source>
</evidence>
<dbReference type="Pfam" id="PF16819">
    <property type="entry name" value="DUF5074"/>
    <property type="match status" value="1"/>
</dbReference>
<proteinExistence type="predicted"/>
<evidence type="ECO:0000256" key="1">
    <source>
        <dbReference type="SAM" id="SignalP"/>
    </source>
</evidence>
<dbReference type="InterPro" id="IPR051200">
    <property type="entry name" value="Host-pathogen_enzymatic-act"/>
</dbReference>
<name>A0A6N6MIJ8_9FLAO</name>
<dbReference type="AlphaFoldDB" id="A0A6N6MIJ8"/>
<dbReference type="PROSITE" id="PS51257">
    <property type="entry name" value="PROKAR_LIPOPROTEIN"/>
    <property type="match status" value="1"/>
</dbReference>
<sequence>MKMNKLISQFFVLSLLFLASCSSDDDGGSNPEESKGAYDNGILISGEGSGAGTGSISYVSDDLTISENLIYKKVNSTELGVYVQSVAFDDDSAFIIVDNANTITVVDRYTFEYEGEISTGLSTPRFMVVDGDTGYVTNWGDPSNDSDDFIAVVNLNSNAVVETIPVGNGPERIVENNGKLYVSHKGAYSTNNIISVIDTDDDSVEEITVKDNPDELFINSVGDLMVLSEGNTIYDADWNVVGQTAASISTIDTSSNAVVEELVFADGNSPSLMVLDGSTVYFALNNEIYAMNESASNLPSASLLEAEGFMYAFAVDSDRIYATDTSFSDVSKLNIYDLDTQEKLDTKEVALGAAKIYFN</sequence>
<dbReference type="Proteomes" id="UP000441333">
    <property type="component" value="Unassembled WGS sequence"/>
</dbReference>
<gene>
    <name evidence="2" type="ORF">F6U93_03435</name>
</gene>
<dbReference type="SUPFAM" id="SSF63825">
    <property type="entry name" value="YWTD domain"/>
    <property type="match status" value="1"/>
</dbReference>
<keyword evidence="3" id="KW-1185">Reference proteome</keyword>
<reference evidence="2 3" key="1">
    <citation type="submission" date="2019-09" db="EMBL/GenBank/DDBJ databases">
        <authorList>
            <person name="Cao W.R."/>
        </authorList>
    </citation>
    <scope>NUCLEOTIDE SEQUENCE [LARGE SCALE GENOMIC DNA]</scope>
    <source>
        <strain evidence="2 3">B1N29</strain>
    </source>
</reference>